<dbReference type="InterPro" id="IPR035906">
    <property type="entry name" value="MetI-like_sf"/>
</dbReference>
<evidence type="ECO:0000256" key="5">
    <source>
        <dbReference type="ARBA" id="ARBA00022989"/>
    </source>
</evidence>
<dbReference type="AlphaFoldDB" id="A0A1U9QLH6"/>
<accession>A0A1U9QLH6</accession>
<evidence type="ECO:0000256" key="6">
    <source>
        <dbReference type="ARBA" id="ARBA00023136"/>
    </source>
</evidence>
<dbReference type="PROSITE" id="PS50928">
    <property type="entry name" value="ABC_TM1"/>
    <property type="match status" value="1"/>
</dbReference>
<keyword evidence="2 7" id="KW-0813">Transport</keyword>
<evidence type="ECO:0000313" key="10">
    <source>
        <dbReference type="EMBL" id="AQU65134.1"/>
    </source>
</evidence>
<dbReference type="Proteomes" id="UP000189677">
    <property type="component" value="Chromosome"/>
</dbReference>
<evidence type="ECO:0000256" key="2">
    <source>
        <dbReference type="ARBA" id="ARBA00022448"/>
    </source>
</evidence>
<dbReference type="CDD" id="cd06261">
    <property type="entry name" value="TM_PBP2"/>
    <property type="match status" value="1"/>
</dbReference>
<proteinExistence type="inferred from homology"/>
<keyword evidence="4 7" id="KW-0812">Transmembrane</keyword>
<keyword evidence="3" id="KW-1003">Cell membrane</keyword>
<keyword evidence="5 7" id="KW-1133">Transmembrane helix</keyword>
<name>A0A1U9QLH6_STRNV</name>
<evidence type="ECO:0000256" key="3">
    <source>
        <dbReference type="ARBA" id="ARBA00022475"/>
    </source>
</evidence>
<dbReference type="Pfam" id="PF00528">
    <property type="entry name" value="BPD_transp_1"/>
    <property type="match status" value="1"/>
</dbReference>
<evidence type="ECO:0000313" key="11">
    <source>
        <dbReference type="Proteomes" id="UP000189677"/>
    </source>
</evidence>
<reference evidence="10 11" key="1">
    <citation type="submission" date="2016-11" db="EMBL/GenBank/DDBJ databases">
        <title>Complete genome sequence of Streptomyces niveus SCSIO 3406.</title>
        <authorList>
            <person name="Zhu Q."/>
            <person name="Cheng W."/>
            <person name="Song Y."/>
            <person name="Li Q."/>
            <person name="Ju J."/>
        </authorList>
    </citation>
    <scope>NUCLEOTIDE SEQUENCE [LARGE SCALE GENOMIC DNA]</scope>
    <source>
        <strain evidence="10 11">SCSIO 3406</strain>
    </source>
</reference>
<feature type="transmembrane region" description="Helical" evidence="7">
    <location>
        <begin position="129"/>
        <end position="148"/>
    </location>
</feature>
<comment type="subcellular location">
    <subcellularLocation>
        <location evidence="1 7">Cell membrane</location>
        <topology evidence="1 7">Multi-pass membrane protein</topology>
    </subcellularLocation>
</comment>
<dbReference type="PANTHER" id="PTHR32243">
    <property type="entry name" value="MALTOSE TRANSPORT SYSTEM PERMEASE-RELATED"/>
    <property type="match status" value="1"/>
</dbReference>
<feature type="compositionally biased region" description="Pro residues" evidence="8">
    <location>
        <begin position="13"/>
        <end position="22"/>
    </location>
</feature>
<evidence type="ECO:0000259" key="9">
    <source>
        <dbReference type="PROSITE" id="PS50928"/>
    </source>
</evidence>
<dbReference type="RefSeq" id="WP_078073618.1">
    <property type="nucleotide sequence ID" value="NZ_CP018047.1"/>
</dbReference>
<keyword evidence="11" id="KW-1185">Reference proteome</keyword>
<organism evidence="10 11">
    <name type="scientific">Streptomyces niveus</name>
    <name type="common">Streptomyces spheroides</name>
    <dbReference type="NCBI Taxonomy" id="193462"/>
    <lineage>
        <taxon>Bacteria</taxon>
        <taxon>Bacillati</taxon>
        <taxon>Actinomycetota</taxon>
        <taxon>Actinomycetes</taxon>
        <taxon>Kitasatosporales</taxon>
        <taxon>Streptomycetaceae</taxon>
        <taxon>Streptomyces</taxon>
    </lineage>
</organism>
<dbReference type="SUPFAM" id="SSF161098">
    <property type="entry name" value="MetI-like"/>
    <property type="match status" value="1"/>
</dbReference>
<sequence length="295" mass="31592">MSAVVSPTAGRTAPPPATPPPGRRNRRRLYGSWLRGTTIGIVTLIFALPVIWMFAAAFKTNVQVTDPTVGLWFTPTLDNFRSIVEAGQILRSMGNSLLVGVVSTLLSALIAVPAAWAVGRFRMFRTGSLILVARIVPAICLLVPWYYLFAQAGLVGSYTVLILSHMFVSVPLIMWIMISFFAGLPVELEEAARTDGLTAFGAFRRIALPLAAPGTATASLLAFVFSWNNFMFALVFADDNTQTVPVTLFNFISYASTDWGGLMAAATLITVPVVLAAVLGQKYLVAGLTSGATKG</sequence>
<feature type="transmembrane region" description="Helical" evidence="7">
    <location>
        <begin position="259"/>
        <end position="279"/>
    </location>
</feature>
<protein>
    <submittedName>
        <fullName evidence="10">Sugar ABC transporter permease</fullName>
    </submittedName>
</protein>
<evidence type="ECO:0000256" key="4">
    <source>
        <dbReference type="ARBA" id="ARBA00022692"/>
    </source>
</evidence>
<keyword evidence="6 7" id="KW-0472">Membrane</keyword>
<feature type="transmembrane region" description="Helical" evidence="7">
    <location>
        <begin position="206"/>
        <end position="227"/>
    </location>
</feature>
<dbReference type="PANTHER" id="PTHR32243:SF18">
    <property type="entry name" value="INNER MEMBRANE ABC TRANSPORTER PERMEASE PROTEIN YCJP"/>
    <property type="match status" value="1"/>
</dbReference>
<dbReference type="GO" id="GO:0055085">
    <property type="term" value="P:transmembrane transport"/>
    <property type="evidence" value="ECO:0007669"/>
    <property type="project" value="InterPro"/>
</dbReference>
<feature type="domain" description="ABC transmembrane type-1" evidence="9">
    <location>
        <begin position="93"/>
        <end position="280"/>
    </location>
</feature>
<feature type="transmembrane region" description="Helical" evidence="7">
    <location>
        <begin position="97"/>
        <end position="117"/>
    </location>
</feature>
<dbReference type="Gene3D" id="1.10.3720.10">
    <property type="entry name" value="MetI-like"/>
    <property type="match status" value="1"/>
</dbReference>
<dbReference type="GO" id="GO:0005886">
    <property type="term" value="C:plasma membrane"/>
    <property type="evidence" value="ECO:0007669"/>
    <property type="project" value="UniProtKB-SubCell"/>
</dbReference>
<feature type="transmembrane region" description="Helical" evidence="7">
    <location>
        <begin position="160"/>
        <end position="186"/>
    </location>
</feature>
<evidence type="ECO:0000256" key="7">
    <source>
        <dbReference type="RuleBase" id="RU363032"/>
    </source>
</evidence>
<dbReference type="InterPro" id="IPR050901">
    <property type="entry name" value="BP-dep_ABC_trans_perm"/>
</dbReference>
<dbReference type="InterPro" id="IPR000515">
    <property type="entry name" value="MetI-like"/>
</dbReference>
<dbReference type="KEGG" id="snw:BBN63_01505"/>
<evidence type="ECO:0000256" key="8">
    <source>
        <dbReference type="SAM" id="MobiDB-lite"/>
    </source>
</evidence>
<evidence type="ECO:0000256" key="1">
    <source>
        <dbReference type="ARBA" id="ARBA00004651"/>
    </source>
</evidence>
<dbReference type="EMBL" id="CP018047">
    <property type="protein sequence ID" value="AQU65134.1"/>
    <property type="molecule type" value="Genomic_DNA"/>
</dbReference>
<gene>
    <name evidence="10" type="ORF">BBN63_01505</name>
</gene>
<feature type="region of interest" description="Disordered" evidence="8">
    <location>
        <begin position="1"/>
        <end position="25"/>
    </location>
</feature>
<comment type="similarity">
    <text evidence="7">Belongs to the binding-protein-dependent transport system permease family.</text>
</comment>
<feature type="transmembrane region" description="Helical" evidence="7">
    <location>
        <begin position="33"/>
        <end position="58"/>
    </location>
</feature>